<name>A0A172TGF3_9BACL</name>
<keyword evidence="2" id="KW-1185">Reference proteome</keyword>
<dbReference type="RefSeq" id="WP_068605383.1">
    <property type="nucleotide sequence ID" value="NZ_CP011388.1"/>
</dbReference>
<reference evidence="1 2" key="1">
    <citation type="submission" date="2015-01" db="EMBL/GenBank/DDBJ databases">
        <title>Paenibacillus swuensis/DY6/whole genome sequencing.</title>
        <authorList>
            <person name="Kim M.K."/>
            <person name="Srinivasan S."/>
            <person name="Lee J.-J."/>
        </authorList>
    </citation>
    <scope>NUCLEOTIDE SEQUENCE [LARGE SCALE GENOMIC DNA]</scope>
    <source>
        <strain evidence="1 2">DY6</strain>
    </source>
</reference>
<dbReference type="OrthoDB" id="2886653at2"/>
<protein>
    <submittedName>
        <fullName evidence="1">Inhibitor of sigma-G Gin</fullName>
    </submittedName>
</protein>
<proteinExistence type="predicted"/>
<dbReference type="STRING" id="1178515.SY83_06635"/>
<dbReference type="EMBL" id="CP011388">
    <property type="protein sequence ID" value="ANE46016.1"/>
    <property type="molecule type" value="Genomic_DNA"/>
</dbReference>
<evidence type="ECO:0000313" key="1">
    <source>
        <dbReference type="EMBL" id="ANE46016.1"/>
    </source>
</evidence>
<dbReference type="Pfam" id="PF10764">
    <property type="entry name" value="Gin"/>
    <property type="match status" value="1"/>
</dbReference>
<accession>A0A172TGF3</accession>
<evidence type="ECO:0000313" key="2">
    <source>
        <dbReference type="Proteomes" id="UP000076927"/>
    </source>
</evidence>
<sequence length="63" mass="7460">MAVNLQEDCTCIICGLKKEEGIHIVSEFICDTCESEMVRTDVKDEKYPFFIHQMKRIWYKKNA</sequence>
<dbReference type="InterPro" id="IPR019700">
    <property type="entry name" value="Sigma-G_inhibitor_Gin"/>
</dbReference>
<dbReference type="Proteomes" id="UP000076927">
    <property type="component" value="Chromosome"/>
</dbReference>
<dbReference type="KEGG" id="pswu:SY83_06635"/>
<dbReference type="AlphaFoldDB" id="A0A172TGF3"/>
<gene>
    <name evidence="1" type="ORF">SY83_06635</name>
</gene>
<organism evidence="1 2">
    <name type="scientific">Paenibacillus swuensis</name>
    <dbReference type="NCBI Taxonomy" id="1178515"/>
    <lineage>
        <taxon>Bacteria</taxon>
        <taxon>Bacillati</taxon>
        <taxon>Bacillota</taxon>
        <taxon>Bacilli</taxon>
        <taxon>Bacillales</taxon>
        <taxon>Paenibacillaceae</taxon>
        <taxon>Paenibacillus</taxon>
    </lineage>
</organism>
<dbReference type="PATRIC" id="fig|1178515.4.peg.1324"/>